<feature type="compositionally biased region" description="Polar residues" evidence="1">
    <location>
        <begin position="170"/>
        <end position="184"/>
    </location>
</feature>
<organism evidence="2 3">
    <name type="scientific">Zostera marina</name>
    <name type="common">Eelgrass</name>
    <dbReference type="NCBI Taxonomy" id="29655"/>
    <lineage>
        <taxon>Eukaryota</taxon>
        <taxon>Viridiplantae</taxon>
        <taxon>Streptophyta</taxon>
        <taxon>Embryophyta</taxon>
        <taxon>Tracheophyta</taxon>
        <taxon>Spermatophyta</taxon>
        <taxon>Magnoliopsida</taxon>
        <taxon>Liliopsida</taxon>
        <taxon>Zosteraceae</taxon>
        <taxon>Zostera</taxon>
    </lineage>
</organism>
<dbReference type="AlphaFoldDB" id="A0A0K9NQ28"/>
<dbReference type="OMA" id="NHFTETR"/>
<evidence type="ECO:0008006" key="4">
    <source>
        <dbReference type="Google" id="ProtNLM"/>
    </source>
</evidence>
<dbReference type="Gene3D" id="1.20.960.30">
    <property type="match status" value="1"/>
</dbReference>
<proteinExistence type="predicted"/>
<sequence length="322" mass="35633">MGKNCTGNRSTAKLGKGRLTSIQIAYLVDRYLFENNFTNTLNTFRSEASSLFSKTVDKKVPEGLLRLGDILDEYITLKKQKTIMEREKKKHKVLVQGIQDSLLLYASDSVVGAPIRLPHSSSSIPIPSPLSHHFSLPAPPGRMLMPLSTPSPISKRSDDFSDAVASSSSPQGYTMQRTSLNKSVVSILPKDVENPRSSESNTLPIPLPKRSRAEEQPSDALAIGDIPCSSTQNNQSSPKAPSTLLFPSQCENFVFQQMIPLECSVIPSKKVILISPYKKKTGSYSGERNHHHVSISPLKSCPDKLVKRDHVKNRLNFECLEF</sequence>
<dbReference type="OrthoDB" id="1939654at2759"/>
<dbReference type="PANTHER" id="PTHR35117:SF1">
    <property type="entry name" value="MYOSIN-M HEAVY PROTEIN"/>
    <property type="match status" value="1"/>
</dbReference>
<reference evidence="3" key="1">
    <citation type="journal article" date="2016" name="Nature">
        <title>The genome of the seagrass Zostera marina reveals angiosperm adaptation to the sea.</title>
        <authorList>
            <person name="Olsen J.L."/>
            <person name="Rouze P."/>
            <person name="Verhelst B."/>
            <person name="Lin Y.-C."/>
            <person name="Bayer T."/>
            <person name="Collen J."/>
            <person name="Dattolo E."/>
            <person name="De Paoli E."/>
            <person name="Dittami S."/>
            <person name="Maumus F."/>
            <person name="Michel G."/>
            <person name="Kersting A."/>
            <person name="Lauritano C."/>
            <person name="Lohaus R."/>
            <person name="Toepel M."/>
            <person name="Tonon T."/>
            <person name="Vanneste K."/>
            <person name="Amirebrahimi M."/>
            <person name="Brakel J."/>
            <person name="Bostroem C."/>
            <person name="Chovatia M."/>
            <person name="Grimwood J."/>
            <person name="Jenkins J.W."/>
            <person name="Jueterbock A."/>
            <person name="Mraz A."/>
            <person name="Stam W.T."/>
            <person name="Tice H."/>
            <person name="Bornberg-Bauer E."/>
            <person name="Green P.J."/>
            <person name="Pearson G.A."/>
            <person name="Procaccini G."/>
            <person name="Duarte C.M."/>
            <person name="Schmutz J."/>
            <person name="Reusch T.B.H."/>
            <person name="Van de Peer Y."/>
        </authorList>
    </citation>
    <scope>NUCLEOTIDE SEQUENCE [LARGE SCALE GENOMIC DNA]</scope>
    <source>
        <strain evidence="3">cv. Finnish</strain>
    </source>
</reference>
<evidence type="ECO:0000256" key="1">
    <source>
        <dbReference type="SAM" id="MobiDB-lite"/>
    </source>
</evidence>
<protein>
    <recommendedName>
        <fullName evidence="4">LisH domain-containing protein</fullName>
    </recommendedName>
</protein>
<evidence type="ECO:0000313" key="2">
    <source>
        <dbReference type="EMBL" id="KMZ58080.1"/>
    </source>
</evidence>
<name>A0A0K9NQ28_ZOSMR</name>
<comment type="caution">
    <text evidence="2">The sequence shown here is derived from an EMBL/GenBank/DDBJ whole genome shotgun (WGS) entry which is preliminary data.</text>
</comment>
<evidence type="ECO:0000313" key="3">
    <source>
        <dbReference type="Proteomes" id="UP000036987"/>
    </source>
</evidence>
<gene>
    <name evidence="2" type="ORF">ZOSMA_7G01110</name>
</gene>
<keyword evidence="3" id="KW-1185">Reference proteome</keyword>
<dbReference type="EMBL" id="LFYR01001978">
    <property type="protein sequence ID" value="KMZ58080.1"/>
    <property type="molecule type" value="Genomic_DNA"/>
</dbReference>
<dbReference type="PANTHER" id="PTHR35117">
    <property type="entry name" value="MYOSIN-M HEAVY PROTEIN"/>
    <property type="match status" value="1"/>
</dbReference>
<dbReference type="Proteomes" id="UP000036987">
    <property type="component" value="Unassembled WGS sequence"/>
</dbReference>
<feature type="region of interest" description="Disordered" evidence="1">
    <location>
        <begin position="141"/>
        <end position="217"/>
    </location>
</feature>
<accession>A0A0K9NQ28</accession>